<evidence type="ECO:0000256" key="2">
    <source>
        <dbReference type="ARBA" id="ARBA00022723"/>
    </source>
</evidence>
<dbReference type="CDD" id="cd10548">
    <property type="entry name" value="cupin_CDO"/>
    <property type="match status" value="1"/>
</dbReference>
<dbReference type="PANTHER" id="PTHR12918">
    <property type="entry name" value="CYSTEINE DIOXYGENASE"/>
    <property type="match status" value="1"/>
</dbReference>
<evidence type="ECO:0000256" key="1">
    <source>
        <dbReference type="ARBA" id="ARBA00006622"/>
    </source>
</evidence>
<evidence type="ECO:0000313" key="6">
    <source>
        <dbReference type="EMBL" id="UJF36133.1"/>
    </source>
</evidence>
<dbReference type="Gene3D" id="2.60.120.10">
    <property type="entry name" value="Jelly Rolls"/>
    <property type="match status" value="1"/>
</dbReference>
<evidence type="ECO:0000256" key="4">
    <source>
        <dbReference type="ARBA" id="ARBA00023002"/>
    </source>
</evidence>
<dbReference type="PANTHER" id="PTHR12918:SF1">
    <property type="entry name" value="CYSTEINE DIOXYGENASE TYPE 1"/>
    <property type="match status" value="1"/>
</dbReference>
<dbReference type="Proteomes" id="UP001649230">
    <property type="component" value="Chromosome"/>
</dbReference>
<protein>
    <submittedName>
        <fullName evidence="6">Cysteine dioxygenase family protein</fullName>
    </submittedName>
</protein>
<organism evidence="6 7">
    <name type="scientific">Paenibacillus hexagrammi</name>
    <dbReference type="NCBI Taxonomy" id="2908839"/>
    <lineage>
        <taxon>Bacteria</taxon>
        <taxon>Bacillati</taxon>
        <taxon>Bacillota</taxon>
        <taxon>Bacilli</taxon>
        <taxon>Bacillales</taxon>
        <taxon>Paenibacillaceae</taxon>
        <taxon>Paenibacillus</taxon>
    </lineage>
</organism>
<keyword evidence="3 6" id="KW-0223">Dioxygenase</keyword>
<dbReference type="GO" id="GO:0051213">
    <property type="term" value="F:dioxygenase activity"/>
    <property type="evidence" value="ECO:0007669"/>
    <property type="project" value="UniProtKB-KW"/>
</dbReference>
<dbReference type="EMBL" id="CP090978">
    <property type="protein sequence ID" value="UJF36133.1"/>
    <property type="molecule type" value="Genomic_DNA"/>
</dbReference>
<evidence type="ECO:0000313" key="7">
    <source>
        <dbReference type="Proteomes" id="UP001649230"/>
    </source>
</evidence>
<dbReference type="SUPFAM" id="SSF51182">
    <property type="entry name" value="RmlC-like cupins"/>
    <property type="match status" value="1"/>
</dbReference>
<keyword evidence="5" id="KW-0408">Iron</keyword>
<comment type="similarity">
    <text evidence="1">Belongs to the cysteine dioxygenase family.</text>
</comment>
<dbReference type="RefSeq" id="WP_235122688.1">
    <property type="nucleotide sequence ID" value="NZ_CP090978.1"/>
</dbReference>
<evidence type="ECO:0000256" key="5">
    <source>
        <dbReference type="ARBA" id="ARBA00023004"/>
    </source>
</evidence>
<gene>
    <name evidence="6" type="ORF">L0M14_14345</name>
</gene>
<keyword evidence="2" id="KW-0479">Metal-binding</keyword>
<dbReference type="InterPro" id="IPR014710">
    <property type="entry name" value="RmlC-like_jellyroll"/>
</dbReference>
<dbReference type="InterPro" id="IPR011051">
    <property type="entry name" value="RmlC_Cupin_sf"/>
</dbReference>
<keyword evidence="4" id="KW-0560">Oxidoreductase</keyword>
<dbReference type="InterPro" id="IPR010300">
    <property type="entry name" value="CDO_1"/>
</dbReference>
<accession>A0ABY3SRN7</accession>
<proteinExistence type="inferred from homology"/>
<keyword evidence="7" id="KW-1185">Reference proteome</keyword>
<name>A0ABY3SRN7_9BACL</name>
<reference evidence="6 7" key="1">
    <citation type="journal article" date="2024" name="Int. J. Syst. Evol. Microbiol.">
        <title>Paenibacillus hexagrammi sp. nov., a novel bacterium isolated from the gut content of Hexagrammos agrammus.</title>
        <authorList>
            <person name="Jung H.K."/>
            <person name="Kim D.G."/>
            <person name="Zin H."/>
            <person name="Park J."/>
            <person name="Jung H."/>
            <person name="Kim Y.O."/>
            <person name="Kong H.J."/>
            <person name="Kim J.W."/>
            <person name="Kim Y.S."/>
        </authorList>
    </citation>
    <scope>NUCLEOTIDE SEQUENCE [LARGE SCALE GENOMIC DNA]</scope>
    <source>
        <strain evidence="6 7">YPD9-1</strain>
    </source>
</reference>
<evidence type="ECO:0000256" key="3">
    <source>
        <dbReference type="ARBA" id="ARBA00022964"/>
    </source>
</evidence>
<sequence length="163" mass="18520">MELLRAIERSFAKLHQPNHDELKQVFKELEPWLHQVPSYKSEPEQLAYGRNVLYTSSNVEAIVIYIPGKQSTTIHDHGCSIGLAYLAAGQLINTVYELDQEGYPIEASASSIRERTYFEAPAGQIHQLSNPRREPAISLHVYTPSMSNAKRYAPYSEILDYVI</sequence>
<dbReference type="Pfam" id="PF05995">
    <property type="entry name" value="CDO_I"/>
    <property type="match status" value="1"/>
</dbReference>